<evidence type="ECO:0000313" key="11">
    <source>
        <dbReference type="EMBL" id="BAZ93633.1"/>
    </source>
</evidence>
<evidence type="ECO:0000256" key="8">
    <source>
        <dbReference type="ARBA" id="ARBA00024235"/>
    </source>
</evidence>
<dbReference type="PANTHER" id="PTHR38035:SF1">
    <property type="entry name" value="ANCILLARY SECYEG TRANSLOCON SUBUNIT"/>
    <property type="match status" value="1"/>
</dbReference>
<feature type="domain" description="Ancillary SecYEG translocon subunit/Cell division coordinator CpoB TPR" evidence="10">
    <location>
        <begin position="16"/>
        <end position="209"/>
    </location>
</feature>
<organism evidence="11 12">
    <name type="scientific">Thiohalobacter thiocyanaticus</name>
    <dbReference type="NCBI Taxonomy" id="585455"/>
    <lineage>
        <taxon>Bacteria</taxon>
        <taxon>Pseudomonadati</taxon>
        <taxon>Pseudomonadota</taxon>
        <taxon>Gammaproteobacteria</taxon>
        <taxon>Thiohalobacterales</taxon>
        <taxon>Thiohalobacteraceae</taxon>
        <taxon>Thiohalobacter</taxon>
    </lineage>
</organism>
<accession>A0A1Z4VQ69</accession>
<evidence type="ECO:0000313" key="12">
    <source>
        <dbReference type="Proteomes" id="UP000218765"/>
    </source>
</evidence>
<evidence type="ECO:0000256" key="5">
    <source>
        <dbReference type="ARBA" id="ARBA00023136"/>
    </source>
</evidence>
<dbReference type="Pfam" id="PF09976">
    <property type="entry name" value="TPR_21"/>
    <property type="match status" value="1"/>
</dbReference>
<evidence type="ECO:0000259" key="10">
    <source>
        <dbReference type="Pfam" id="PF09976"/>
    </source>
</evidence>
<keyword evidence="2" id="KW-1003">Cell membrane</keyword>
<gene>
    <name evidence="11" type="ORF">FOKN1_1234</name>
</gene>
<evidence type="ECO:0000256" key="9">
    <source>
        <dbReference type="SAM" id="Phobius"/>
    </source>
</evidence>
<dbReference type="InterPro" id="IPR026039">
    <property type="entry name" value="YfgM"/>
</dbReference>
<protein>
    <recommendedName>
        <fullName evidence="8">Ancillary SecYEG translocon subunit</fullName>
    </recommendedName>
</protein>
<feature type="transmembrane region" description="Helical" evidence="9">
    <location>
        <begin position="25"/>
        <end position="44"/>
    </location>
</feature>
<name>A0A1Z4VQ69_9GAMM</name>
<sequence>MAEGYKTDDEQAEAIKKWLRENGSALLTGIMLGLAALFGGKAWMQYQEQQSMAASNLYAQLSNAVSRGEAAAAASTHETLLNEYAGSSYAVLAALQIARLQLDEDKPEAARAQLQWAYERADDGPLKHTARVRLARLYIAQGELGRVRALLDEVADRGSYAVIYHELEGDLAMAHEDYAAARTAYQAALAAYPDDLPGRSLLEAKRDDAARVGGEGAA</sequence>
<comment type="subcellular location">
    <subcellularLocation>
        <location evidence="1">Cell membrane</location>
        <topology evidence="1">Single-pass type II membrane protein</topology>
    </subcellularLocation>
</comment>
<dbReference type="Gene3D" id="1.25.40.10">
    <property type="entry name" value="Tetratricopeptide repeat domain"/>
    <property type="match status" value="1"/>
</dbReference>
<evidence type="ECO:0000256" key="6">
    <source>
        <dbReference type="ARBA" id="ARBA00023186"/>
    </source>
</evidence>
<dbReference type="PIRSF" id="PIRSF006170">
    <property type="entry name" value="YfgM"/>
    <property type="match status" value="1"/>
</dbReference>
<evidence type="ECO:0000256" key="7">
    <source>
        <dbReference type="ARBA" id="ARBA00024197"/>
    </source>
</evidence>
<keyword evidence="4 9" id="KW-1133">Transmembrane helix</keyword>
<proteinExistence type="inferred from homology"/>
<dbReference type="InterPro" id="IPR011990">
    <property type="entry name" value="TPR-like_helical_dom_sf"/>
</dbReference>
<keyword evidence="6" id="KW-0143">Chaperone</keyword>
<dbReference type="PANTHER" id="PTHR38035">
    <property type="entry name" value="UPF0070 PROTEIN YFGM"/>
    <property type="match status" value="1"/>
</dbReference>
<dbReference type="GO" id="GO:0005886">
    <property type="term" value="C:plasma membrane"/>
    <property type="evidence" value="ECO:0007669"/>
    <property type="project" value="UniProtKB-SubCell"/>
</dbReference>
<dbReference type="Proteomes" id="UP000218765">
    <property type="component" value="Chromosome"/>
</dbReference>
<reference evidence="11 12" key="1">
    <citation type="submission" date="2017-05" db="EMBL/GenBank/DDBJ databases">
        <title>Thiocyanate degradation by Thiohalobacter thiocyanaticus FOKN1.</title>
        <authorList>
            <person name="Oshiki M."/>
            <person name="Fukushima T."/>
            <person name="Kawano S."/>
            <person name="Nakagawa J."/>
        </authorList>
    </citation>
    <scope>NUCLEOTIDE SEQUENCE [LARGE SCALE GENOMIC DNA]</scope>
    <source>
        <strain evidence="11 12">FOKN1</strain>
    </source>
</reference>
<evidence type="ECO:0000256" key="3">
    <source>
        <dbReference type="ARBA" id="ARBA00022692"/>
    </source>
</evidence>
<dbReference type="GO" id="GO:0044877">
    <property type="term" value="F:protein-containing complex binding"/>
    <property type="evidence" value="ECO:0007669"/>
    <property type="project" value="InterPro"/>
</dbReference>
<evidence type="ECO:0000256" key="4">
    <source>
        <dbReference type="ARBA" id="ARBA00022989"/>
    </source>
</evidence>
<evidence type="ECO:0000256" key="1">
    <source>
        <dbReference type="ARBA" id="ARBA00004401"/>
    </source>
</evidence>
<dbReference type="OrthoDB" id="9789675at2"/>
<dbReference type="EMBL" id="AP018052">
    <property type="protein sequence ID" value="BAZ93633.1"/>
    <property type="molecule type" value="Genomic_DNA"/>
</dbReference>
<dbReference type="AlphaFoldDB" id="A0A1Z4VQ69"/>
<dbReference type="RefSeq" id="WP_096365735.1">
    <property type="nucleotide sequence ID" value="NZ_AP018052.1"/>
</dbReference>
<dbReference type="KEGG" id="ttc:FOKN1_1234"/>
<comment type="similarity">
    <text evidence="7">Belongs to the YfgM family.</text>
</comment>
<keyword evidence="12" id="KW-1185">Reference proteome</keyword>
<keyword evidence="3 9" id="KW-0812">Transmembrane</keyword>
<keyword evidence="5 9" id="KW-0472">Membrane</keyword>
<dbReference type="SUPFAM" id="SSF48452">
    <property type="entry name" value="TPR-like"/>
    <property type="match status" value="1"/>
</dbReference>
<dbReference type="InterPro" id="IPR018704">
    <property type="entry name" value="SecYEG/CpoB_TPR"/>
</dbReference>
<evidence type="ECO:0000256" key="2">
    <source>
        <dbReference type="ARBA" id="ARBA00022475"/>
    </source>
</evidence>